<gene>
    <name evidence="1" type="ORF">RPERSI_LOCUS12877</name>
</gene>
<name>A0ACA9QBB5_9GLOM</name>
<accession>A0ACA9QBB5</accession>
<evidence type="ECO:0000313" key="2">
    <source>
        <dbReference type="Proteomes" id="UP000789920"/>
    </source>
</evidence>
<organism evidence="1 2">
    <name type="scientific">Racocetra persica</name>
    <dbReference type="NCBI Taxonomy" id="160502"/>
    <lineage>
        <taxon>Eukaryota</taxon>
        <taxon>Fungi</taxon>
        <taxon>Fungi incertae sedis</taxon>
        <taxon>Mucoromycota</taxon>
        <taxon>Glomeromycotina</taxon>
        <taxon>Glomeromycetes</taxon>
        <taxon>Diversisporales</taxon>
        <taxon>Gigasporaceae</taxon>
        <taxon>Racocetra</taxon>
    </lineage>
</organism>
<protein>
    <submittedName>
        <fullName evidence="1">31984_t:CDS:1</fullName>
    </submittedName>
</protein>
<keyword evidence="2" id="KW-1185">Reference proteome</keyword>
<comment type="caution">
    <text evidence="1">The sequence shown here is derived from an EMBL/GenBank/DDBJ whole genome shotgun (WGS) entry which is preliminary data.</text>
</comment>
<dbReference type="EMBL" id="CAJVQC010027975">
    <property type="protein sequence ID" value="CAG8738173.1"/>
    <property type="molecule type" value="Genomic_DNA"/>
</dbReference>
<sequence length="310" mass="35711">KNYPKDKRGEVEVVDFCDFKVEGHLDLSDFVNLKELNLRYSRITKLDLSHNSKLTQLEYDYHLAPNLKGLKNTSIIWLDAQYYSQEFSDSQEIWQILVNVRKECFPEMKLIDFSDLNQLAVKTNKETVNQRNFSSEVFPSPPNPKELHGLKCFCCNRTIPKTSAGATYVPKHQELVNKVLSGDKELIELKTEKETSEELRKQTEKEKTDHQQTKPNHQSQLKDLTTILFPSNSCNSFANFAFADLKKQASQIIQENQEAQVKISELESQISNLNQQLYSIQQQTALSQGENLKTAMEKEKKINNLVEGGY</sequence>
<feature type="non-terminal residue" evidence="1">
    <location>
        <position position="1"/>
    </location>
</feature>
<reference evidence="1" key="1">
    <citation type="submission" date="2021-06" db="EMBL/GenBank/DDBJ databases">
        <authorList>
            <person name="Kallberg Y."/>
            <person name="Tangrot J."/>
            <person name="Rosling A."/>
        </authorList>
    </citation>
    <scope>NUCLEOTIDE SEQUENCE</scope>
    <source>
        <strain evidence="1">MA461A</strain>
    </source>
</reference>
<dbReference type="Proteomes" id="UP000789920">
    <property type="component" value="Unassembled WGS sequence"/>
</dbReference>
<evidence type="ECO:0000313" key="1">
    <source>
        <dbReference type="EMBL" id="CAG8738173.1"/>
    </source>
</evidence>
<proteinExistence type="predicted"/>